<evidence type="ECO:0000313" key="1">
    <source>
        <dbReference type="EMBL" id="KAL1879133.1"/>
    </source>
</evidence>
<accession>A0ABR3XU68</accession>
<organism evidence="1 2">
    <name type="scientific">Phialemonium thermophilum</name>
    <dbReference type="NCBI Taxonomy" id="223376"/>
    <lineage>
        <taxon>Eukaryota</taxon>
        <taxon>Fungi</taxon>
        <taxon>Dikarya</taxon>
        <taxon>Ascomycota</taxon>
        <taxon>Pezizomycotina</taxon>
        <taxon>Sordariomycetes</taxon>
        <taxon>Sordariomycetidae</taxon>
        <taxon>Cephalothecales</taxon>
        <taxon>Cephalothecaceae</taxon>
        <taxon>Phialemonium</taxon>
    </lineage>
</organism>
<sequence>MVLLSVAGATASQFVSGSLGSQFRVRNSGTVAANPVLFRCGDTRAGNVPLEWKRYNSRNDVEAKNRGNYQQQDTDRLCGGLKRTIQILFGGRASIVQGRLDAAEWPSLPTSIVAFWASYTVTKEFSQPPKFMYP</sequence>
<dbReference type="EMBL" id="JAZHXJ010000045">
    <property type="protein sequence ID" value="KAL1879133.1"/>
    <property type="molecule type" value="Genomic_DNA"/>
</dbReference>
<comment type="caution">
    <text evidence="1">The sequence shown here is derived from an EMBL/GenBank/DDBJ whole genome shotgun (WGS) entry which is preliminary data.</text>
</comment>
<protein>
    <submittedName>
        <fullName evidence="1">Uncharacterized protein</fullName>
    </submittedName>
</protein>
<evidence type="ECO:0000313" key="2">
    <source>
        <dbReference type="Proteomes" id="UP001586593"/>
    </source>
</evidence>
<proteinExistence type="predicted"/>
<keyword evidence="2" id="KW-1185">Reference proteome</keyword>
<name>A0ABR3XU68_9PEZI</name>
<reference evidence="1 2" key="1">
    <citation type="journal article" date="2024" name="Commun. Biol.">
        <title>Comparative genomic analysis of thermophilic fungi reveals convergent evolutionary adaptations and gene losses.</title>
        <authorList>
            <person name="Steindorff A.S."/>
            <person name="Aguilar-Pontes M.V."/>
            <person name="Robinson A.J."/>
            <person name="Andreopoulos B."/>
            <person name="LaButti K."/>
            <person name="Kuo A."/>
            <person name="Mondo S."/>
            <person name="Riley R."/>
            <person name="Otillar R."/>
            <person name="Haridas S."/>
            <person name="Lipzen A."/>
            <person name="Grimwood J."/>
            <person name="Schmutz J."/>
            <person name="Clum A."/>
            <person name="Reid I.D."/>
            <person name="Moisan M.C."/>
            <person name="Butler G."/>
            <person name="Nguyen T.T.M."/>
            <person name="Dewar K."/>
            <person name="Conant G."/>
            <person name="Drula E."/>
            <person name="Henrissat B."/>
            <person name="Hansel C."/>
            <person name="Singer S."/>
            <person name="Hutchinson M.I."/>
            <person name="de Vries R.P."/>
            <person name="Natvig D.O."/>
            <person name="Powell A.J."/>
            <person name="Tsang A."/>
            <person name="Grigoriev I.V."/>
        </authorList>
    </citation>
    <scope>NUCLEOTIDE SEQUENCE [LARGE SCALE GENOMIC DNA]</scope>
    <source>
        <strain evidence="1 2">ATCC 24622</strain>
    </source>
</reference>
<dbReference type="Proteomes" id="UP001586593">
    <property type="component" value="Unassembled WGS sequence"/>
</dbReference>
<gene>
    <name evidence="1" type="ORF">VTK73DRAFT_7252</name>
</gene>